<evidence type="ECO:0000259" key="3">
    <source>
        <dbReference type="PROSITE" id="PS50157"/>
    </source>
</evidence>
<sequence length="1125" mass="124062">MADTGSGMNGVVLVGPGDLNNQENMISSNENIIQNDEVNGDDLLQLALDEASGGLSTNTIAYSVSNELVDAVANDTFQGTITGGDNSELAFENATYIVSGGDSVDFNAEGTQFQLETSEPGNNDSGNISVSVASGSDNHTSSVIGTTSSGLTVTLVPANEGSGAPLGSSQNPIRIIQQGNQYTPVQQLTTEQLQQIMQVVQQQQVAKSASEGGGSSVLYNPQTNTKIVYRVIYPSELHKTATGSQNSQGQQTIIQLNQQQKRQYKKRIKEEEERVDGPDLTREEKEARKKHRPRTRSGRVSKPPKHMMKDYKHIHVVDWDEDYDDSDGGYSDFKYSEDEKEEEKESEADFMFDTDYDTSCQMKPKNWKCSTCHKSYIGRGGLGRHYRLNPSHGNVDDLPQEESDSSNLSRPTANGIAYTGSISEDSNTQDSIPGATLWYPTPGRPRKKGQRGRPPMYEQTPARKRHKLREFIKQYDTEDLMDIVLPRLAKVVTLWEFLMMKVESTNTNKPNIQSVYQEFELLTEKVKDLFKTCLKLSDSNFPNSIQMKVSATVKLEDTFGIRDNNLCLSVWISLKLYYKVPFTTMCCIIDLLLNSWIKSPMKTTKIGFPLIKVLSQNIPKNLCYSTEKRDISKNVCFFQRQIVSLNERSPLIKNDSTIVKGFGQGSNTTVYHVYQNYHLDISKRLKIMSNSRLTEAIGFETGTYEVNTAVLQSTFMDNDLNNTEKIEIVKQFDHVRHKRPHKIEVMMGPSTESPTKRFKSILPNDKKSNVVVSTQGNIVLMGTPQTTNSTSPKIVLVNNAQTSQTSSNPLIVMNKNQSNCSAAVLECVQSSPSNVISSHTSTLPSASKQSHYVSNQVSPTKSVVLNSKSLPQKRSSQTLPSKPSTVVQSNISSGITIVPVNNSTGFNSVGKISSVYNTSLLSHNQVPKQTEIISNSVATSLLSSVVSKAGVMIAENNINNIRETDMESESLEMKPEVTQSNEGSTFIITNYNNVEPNNSLEPTTLGNSNVALENTMINSSGGLENPESGEQTIGETLIETNHMESTEMIELVNDQLITEDASLNNVITASNIYQTPEGIIIIQNQDGSTVQLQGSDGEPIPLETVQALLEGQYLQTTEGSVLLNQ</sequence>
<dbReference type="GO" id="GO:0008270">
    <property type="term" value="F:zinc ion binding"/>
    <property type="evidence" value="ECO:0007669"/>
    <property type="project" value="UniProtKB-KW"/>
</dbReference>
<name>A0A8B6H4L9_MYTGA</name>
<keyword evidence="1" id="KW-0479">Metal-binding</keyword>
<dbReference type="PROSITE" id="PS50157">
    <property type="entry name" value="ZINC_FINGER_C2H2_2"/>
    <property type="match status" value="1"/>
</dbReference>
<dbReference type="PANTHER" id="PTHR16116:SF5">
    <property type="entry name" value="ZINC FINGER PROTEIN 839"/>
    <property type="match status" value="1"/>
</dbReference>
<dbReference type="EMBL" id="UYJE01009450">
    <property type="protein sequence ID" value="VDI73653.1"/>
    <property type="molecule type" value="Genomic_DNA"/>
</dbReference>
<dbReference type="AlphaFoldDB" id="A0A8B6H4L9"/>
<feature type="compositionally biased region" description="Basic and acidic residues" evidence="2">
    <location>
        <begin position="268"/>
        <end position="287"/>
    </location>
</feature>
<accession>A0A8B6H4L9</accession>
<feature type="compositionally biased region" description="Basic residues" evidence="2">
    <location>
        <begin position="288"/>
        <end position="306"/>
    </location>
</feature>
<gene>
    <name evidence="4" type="ORF">MGAL_10B064615</name>
</gene>
<feature type="region of interest" description="Disordered" evidence="2">
    <location>
        <begin position="387"/>
        <end position="463"/>
    </location>
</feature>
<organism evidence="4 5">
    <name type="scientific">Mytilus galloprovincialis</name>
    <name type="common">Mediterranean mussel</name>
    <dbReference type="NCBI Taxonomy" id="29158"/>
    <lineage>
        <taxon>Eukaryota</taxon>
        <taxon>Metazoa</taxon>
        <taxon>Spiralia</taxon>
        <taxon>Lophotrochozoa</taxon>
        <taxon>Mollusca</taxon>
        <taxon>Bivalvia</taxon>
        <taxon>Autobranchia</taxon>
        <taxon>Pteriomorphia</taxon>
        <taxon>Mytilida</taxon>
        <taxon>Mytiloidea</taxon>
        <taxon>Mytilidae</taxon>
        <taxon>Mytilinae</taxon>
        <taxon>Mytilus</taxon>
    </lineage>
</organism>
<keyword evidence="5" id="KW-1185">Reference proteome</keyword>
<dbReference type="OrthoDB" id="5981545at2759"/>
<dbReference type="InterPro" id="IPR039946">
    <property type="entry name" value="ZN839"/>
</dbReference>
<dbReference type="Pfam" id="PF15961">
    <property type="entry name" value="DUF4764"/>
    <property type="match status" value="2"/>
</dbReference>
<keyword evidence="1" id="KW-0862">Zinc</keyword>
<reference evidence="4" key="1">
    <citation type="submission" date="2018-11" db="EMBL/GenBank/DDBJ databases">
        <authorList>
            <person name="Alioto T."/>
            <person name="Alioto T."/>
        </authorList>
    </citation>
    <scope>NUCLEOTIDE SEQUENCE</scope>
</reference>
<evidence type="ECO:0000313" key="5">
    <source>
        <dbReference type="Proteomes" id="UP000596742"/>
    </source>
</evidence>
<dbReference type="PANTHER" id="PTHR16116">
    <property type="entry name" value="ZINC FINGER PROTEIN 839"/>
    <property type="match status" value="1"/>
</dbReference>
<dbReference type="Proteomes" id="UP000596742">
    <property type="component" value="Unassembled WGS sequence"/>
</dbReference>
<evidence type="ECO:0000256" key="1">
    <source>
        <dbReference type="PROSITE-ProRule" id="PRU00042"/>
    </source>
</evidence>
<dbReference type="InterPro" id="IPR013087">
    <property type="entry name" value="Znf_C2H2_type"/>
</dbReference>
<protein>
    <recommendedName>
        <fullName evidence="3">C2H2-type domain-containing protein</fullName>
    </recommendedName>
</protein>
<proteinExistence type="predicted"/>
<comment type="caution">
    <text evidence="4">The sequence shown here is derived from an EMBL/GenBank/DDBJ whole genome shotgun (WGS) entry which is preliminary data.</text>
</comment>
<feature type="domain" description="C2H2-type" evidence="3">
    <location>
        <begin position="367"/>
        <end position="397"/>
    </location>
</feature>
<keyword evidence="1" id="KW-0863">Zinc-finger</keyword>
<dbReference type="InterPro" id="IPR031885">
    <property type="entry name" value="DUF4764"/>
</dbReference>
<evidence type="ECO:0000313" key="4">
    <source>
        <dbReference type="EMBL" id="VDI73653.1"/>
    </source>
</evidence>
<evidence type="ECO:0000256" key="2">
    <source>
        <dbReference type="SAM" id="MobiDB-lite"/>
    </source>
</evidence>
<feature type="compositionally biased region" description="Polar residues" evidence="2">
    <location>
        <begin position="420"/>
        <end position="431"/>
    </location>
</feature>
<feature type="region of interest" description="Disordered" evidence="2">
    <location>
        <begin position="265"/>
        <end position="306"/>
    </location>
</feature>